<dbReference type="PANTHER" id="PTHR30514">
    <property type="entry name" value="GLUCOKINASE"/>
    <property type="match status" value="1"/>
</dbReference>
<dbReference type="AlphaFoldDB" id="A0A238JC63"/>
<dbReference type="PROSITE" id="PS51464">
    <property type="entry name" value="SIS"/>
    <property type="match status" value="1"/>
</dbReference>
<dbReference type="GO" id="GO:0003700">
    <property type="term" value="F:DNA-binding transcription factor activity"/>
    <property type="evidence" value="ECO:0007669"/>
    <property type="project" value="InterPro"/>
</dbReference>
<feature type="domain" description="SIS" evidence="5">
    <location>
        <begin position="132"/>
        <end position="274"/>
    </location>
</feature>
<dbReference type="SUPFAM" id="SSF53697">
    <property type="entry name" value="SIS domain"/>
    <property type="match status" value="1"/>
</dbReference>
<evidence type="ECO:0000256" key="2">
    <source>
        <dbReference type="ARBA" id="ARBA00023125"/>
    </source>
</evidence>
<evidence type="ECO:0000256" key="1">
    <source>
        <dbReference type="ARBA" id="ARBA00023015"/>
    </source>
</evidence>
<reference evidence="7" key="1">
    <citation type="submission" date="2017-05" db="EMBL/GenBank/DDBJ databases">
        <authorList>
            <person name="Rodrigo-Torres L."/>
            <person name="Arahal R. D."/>
            <person name="Lucena T."/>
        </authorList>
    </citation>
    <scope>NUCLEOTIDE SEQUENCE [LARGE SCALE GENOMIC DNA]</scope>
    <source>
        <strain evidence="7">CECT 8649</strain>
    </source>
</reference>
<evidence type="ECO:0000259" key="4">
    <source>
        <dbReference type="PROSITE" id="PS51071"/>
    </source>
</evidence>
<dbReference type="InterPro" id="IPR047640">
    <property type="entry name" value="RpiR-like"/>
</dbReference>
<dbReference type="Gene3D" id="1.10.10.10">
    <property type="entry name" value="Winged helix-like DNA-binding domain superfamily/Winged helix DNA-binding domain"/>
    <property type="match status" value="1"/>
</dbReference>
<dbReference type="OrthoDB" id="9814676at2"/>
<dbReference type="InterPro" id="IPR046348">
    <property type="entry name" value="SIS_dom_sf"/>
</dbReference>
<dbReference type="GO" id="GO:0097367">
    <property type="term" value="F:carbohydrate derivative binding"/>
    <property type="evidence" value="ECO:0007669"/>
    <property type="project" value="InterPro"/>
</dbReference>
<accession>A0A238JC63</accession>
<dbReference type="PANTHER" id="PTHR30514:SF18">
    <property type="entry name" value="RPIR-FAMILY TRANSCRIPTIONAL REGULATOR"/>
    <property type="match status" value="1"/>
</dbReference>
<dbReference type="Gene3D" id="3.40.50.10490">
    <property type="entry name" value="Glucose-6-phosphate isomerase like protein, domain 1"/>
    <property type="match status" value="1"/>
</dbReference>
<keyword evidence="2 6" id="KW-0238">DNA-binding</keyword>
<evidence type="ECO:0000259" key="5">
    <source>
        <dbReference type="PROSITE" id="PS51464"/>
    </source>
</evidence>
<dbReference type="InterPro" id="IPR009057">
    <property type="entry name" value="Homeodomain-like_sf"/>
</dbReference>
<dbReference type="InterPro" id="IPR000281">
    <property type="entry name" value="HTH_RpiR"/>
</dbReference>
<keyword evidence="3" id="KW-0804">Transcription</keyword>
<dbReference type="CDD" id="cd05013">
    <property type="entry name" value="SIS_RpiR"/>
    <property type="match status" value="1"/>
</dbReference>
<sequence length="295" mass="32594">MDPTLKSKTISMLKERAPQLTPRMQEAAKYILDNPADFGLDYIRETARKSGVSTFTLIRLAEKLGFDSFEAFRDPFRHALVSTTELQDRPDWIDPLFAHGKTGQVQAEAALNTLSNAQRSLERQNPALLAEVVEVLLTADRAFVTAVRASYSMAYYFHYVGRMALTSLELIPRHMGSAVDELIHAKPGDAMIAISLTPYSRETVEACQFAQARGVKLILITDSDFIAPDLVPDYLLTVSSNSTHHFACYSGVVSVLEAILSLLVSHGGAEAAERITAYEQARIKQNAYVTIAKKP</sequence>
<dbReference type="Pfam" id="PF01380">
    <property type="entry name" value="SIS"/>
    <property type="match status" value="1"/>
</dbReference>
<evidence type="ECO:0000313" key="7">
    <source>
        <dbReference type="Proteomes" id="UP000225972"/>
    </source>
</evidence>
<organism evidence="6 7">
    <name type="scientific">Pelagimonas phthalicica</name>
    <dbReference type="NCBI Taxonomy" id="1037362"/>
    <lineage>
        <taxon>Bacteria</taxon>
        <taxon>Pseudomonadati</taxon>
        <taxon>Pseudomonadota</taxon>
        <taxon>Alphaproteobacteria</taxon>
        <taxon>Rhodobacterales</taxon>
        <taxon>Roseobacteraceae</taxon>
        <taxon>Pelagimonas</taxon>
    </lineage>
</organism>
<evidence type="ECO:0000256" key="3">
    <source>
        <dbReference type="ARBA" id="ARBA00023163"/>
    </source>
</evidence>
<proteinExistence type="predicted"/>
<dbReference type="InterPro" id="IPR001347">
    <property type="entry name" value="SIS_dom"/>
</dbReference>
<dbReference type="GO" id="GO:1901135">
    <property type="term" value="P:carbohydrate derivative metabolic process"/>
    <property type="evidence" value="ECO:0007669"/>
    <property type="project" value="InterPro"/>
</dbReference>
<dbReference type="InterPro" id="IPR035472">
    <property type="entry name" value="RpiR-like_SIS"/>
</dbReference>
<dbReference type="PROSITE" id="PS51071">
    <property type="entry name" value="HTH_RPIR"/>
    <property type="match status" value="1"/>
</dbReference>
<keyword evidence="1" id="KW-0805">Transcription regulation</keyword>
<name>A0A238JC63_9RHOB</name>
<keyword evidence="7" id="KW-1185">Reference proteome</keyword>
<evidence type="ECO:0000313" key="6">
    <source>
        <dbReference type="EMBL" id="SMX28179.1"/>
    </source>
</evidence>
<dbReference type="SUPFAM" id="SSF46689">
    <property type="entry name" value="Homeodomain-like"/>
    <property type="match status" value="1"/>
</dbReference>
<dbReference type="GO" id="GO:0003677">
    <property type="term" value="F:DNA binding"/>
    <property type="evidence" value="ECO:0007669"/>
    <property type="project" value="UniProtKB-KW"/>
</dbReference>
<gene>
    <name evidence="6" type="ORF">TRP8649_02294</name>
</gene>
<dbReference type="InterPro" id="IPR036388">
    <property type="entry name" value="WH-like_DNA-bd_sf"/>
</dbReference>
<feature type="domain" description="HTH rpiR-type" evidence="4">
    <location>
        <begin position="7"/>
        <end position="83"/>
    </location>
</feature>
<dbReference type="Proteomes" id="UP000225972">
    <property type="component" value="Unassembled WGS sequence"/>
</dbReference>
<protein>
    <submittedName>
        <fullName evidence="6">Putative DNA-binding transcriptional regulator</fullName>
    </submittedName>
</protein>
<dbReference type="EMBL" id="FXXP01000002">
    <property type="protein sequence ID" value="SMX28179.1"/>
    <property type="molecule type" value="Genomic_DNA"/>
</dbReference>